<comment type="similarity">
    <text evidence="4">Belongs to the copper transporter (Ctr) (TC 1.A.56) family. SLC31A subfamily.</text>
</comment>
<feature type="non-terminal residue" evidence="5">
    <location>
        <position position="62"/>
    </location>
</feature>
<sequence>AIDMSSSTPLMGMSSMAMVFFTSIHTPLYSSAWTPSNAGQYAGTCIFLITLAAIFRALLAIR</sequence>
<dbReference type="Pfam" id="PF04145">
    <property type="entry name" value="Ctr"/>
    <property type="match status" value="1"/>
</dbReference>
<dbReference type="GO" id="GO:0016020">
    <property type="term" value="C:membrane"/>
    <property type="evidence" value="ECO:0007669"/>
    <property type="project" value="UniProtKB-SubCell"/>
</dbReference>
<protein>
    <recommendedName>
        <fullName evidence="4">Copper transport protein</fullName>
    </recommendedName>
</protein>
<proteinExistence type="inferred from homology"/>
<dbReference type="VEuPathDB" id="FungiDB:HMPREF1541_10577"/>
<keyword evidence="6" id="KW-1185">Reference proteome</keyword>
<dbReference type="STRING" id="1220924.W2S6V8"/>
<keyword evidence="4" id="KW-0187">Copper transport</keyword>
<feature type="transmembrane region" description="Helical" evidence="4">
    <location>
        <begin position="12"/>
        <end position="29"/>
    </location>
</feature>
<name>W2S6V8_CYPE1</name>
<feature type="non-terminal residue" evidence="5">
    <location>
        <position position="1"/>
    </location>
</feature>
<keyword evidence="2 4" id="KW-1133">Transmembrane helix</keyword>
<dbReference type="Proteomes" id="UP000030752">
    <property type="component" value="Unassembled WGS sequence"/>
</dbReference>
<dbReference type="EMBL" id="KB822715">
    <property type="protein sequence ID" value="ETN44397.1"/>
    <property type="molecule type" value="Genomic_DNA"/>
</dbReference>
<keyword evidence="4" id="KW-0186">Copper</keyword>
<dbReference type="RefSeq" id="XP_008713470.1">
    <property type="nucleotide sequence ID" value="XM_008715248.1"/>
</dbReference>
<comment type="subcellular location">
    <subcellularLocation>
        <location evidence="4">Membrane</location>
        <topology evidence="4">Multi-pass membrane protein</topology>
    </subcellularLocation>
</comment>
<dbReference type="OrthoDB" id="73901at2759"/>
<accession>W2S6V8</accession>
<evidence type="ECO:0000256" key="1">
    <source>
        <dbReference type="ARBA" id="ARBA00022692"/>
    </source>
</evidence>
<keyword evidence="4" id="KW-0406">Ion transport</keyword>
<gene>
    <name evidence="5" type="ORF">HMPREF1541_10577</name>
</gene>
<evidence type="ECO:0000313" key="6">
    <source>
        <dbReference type="Proteomes" id="UP000030752"/>
    </source>
</evidence>
<organism evidence="5 6">
    <name type="scientific">Cyphellophora europaea (strain CBS 101466)</name>
    <name type="common">Phialophora europaea</name>
    <dbReference type="NCBI Taxonomy" id="1220924"/>
    <lineage>
        <taxon>Eukaryota</taxon>
        <taxon>Fungi</taxon>
        <taxon>Dikarya</taxon>
        <taxon>Ascomycota</taxon>
        <taxon>Pezizomycotina</taxon>
        <taxon>Eurotiomycetes</taxon>
        <taxon>Chaetothyriomycetidae</taxon>
        <taxon>Chaetothyriales</taxon>
        <taxon>Cyphellophoraceae</taxon>
        <taxon>Cyphellophora</taxon>
    </lineage>
</organism>
<dbReference type="AlphaFoldDB" id="W2S6V8"/>
<evidence type="ECO:0000256" key="4">
    <source>
        <dbReference type="RuleBase" id="RU367022"/>
    </source>
</evidence>
<dbReference type="InterPro" id="IPR007274">
    <property type="entry name" value="Cop_transporter"/>
</dbReference>
<keyword evidence="3 4" id="KW-0472">Membrane</keyword>
<reference evidence="5 6" key="1">
    <citation type="submission" date="2013-03" db="EMBL/GenBank/DDBJ databases">
        <title>The Genome Sequence of Phialophora europaea CBS 101466.</title>
        <authorList>
            <consortium name="The Broad Institute Genomics Platform"/>
            <person name="Cuomo C."/>
            <person name="de Hoog S."/>
            <person name="Gorbushina A."/>
            <person name="Walker B."/>
            <person name="Young S.K."/>
            <person name="Zeng Q."/>
            <person name="Gargeya S."/>
            <person name="Fitzgerald M."/>
            <person name="Haas B."/>
            <person name="Abouelleil A."/>
            <person name="Allen A.W."/>
            <person name="Alvarado L."/>
            <person name="Arachchi H.M."/>
            <person name="Berlin A.M."/>
            <person name="Chapman S.B."/>
            <person name="Gainer-Dewar J."/>
            <person name="Goldberg J."/>
            <person name="Griggs A."/>
            <person name="Gujja S."/>
            <person name="Hansen M."/>
            <person name="Howarth C."/>
            <person name="Imamovic A."/>
            <person name="Ireland A."/>
            <person name="Larimer J."/>
            <person name="McCowan C."/>
            <person name="Murphy C."/>
            <person name="Pearson M."/>
            <person name="Poon T.W."/>
            <person name="Priest M."/>
            <person name="Roberts A."/>
            <person name="Saif S."/>
            <person name="Shea T."/>
            <person name="Sisk P."/>
            <person name="Sykes S."/>
            <person name="Wortman J."/>
            <person name="Nusbaum C."/>
            <person name="Birren B."/>
        </authorList>
    </citation>
    <scope>NUCLEOTIDE SEQUENCE [LARGE SCALE GENOMIC DNA]</scope>
    <source>
        <strain evidence="5 6">CBS 101466</strain>
    </source>
</reference>
<evidence type="ECO:0000256" key="3">
    <source>
        <dbReference type="ARBA" id="ARBA00023136"/>
    </source>
</evidence>
<feature type="transmembrane region" description="Helical" evidence="4">
    <location>
        <begin position="41"/>
        <end position="61"/>
    </location>
</feature>
<keyword evidence="4" id="KW-0813">Transport</keyword>
<dbReference type="GO" id="GO:0005375">
    <property type="term" value="F:copper ion transmembrane transporter activity"/>
    <property type="evidence" value="ECO:0007669"/>
    <property type="project" value="UniProtKB-UniRule"/>
</dbReference>
<dbReference type="InParanoid" id="W2S6V8"/>
<dbReference type="HOGENOM" id="CLU_2910255_0_0_1"/>
<evidence type="ECO:0000313" key="5">
    <source>
        <dbReference type="EMBL" id="ETN44397.1"/>
    </source>
</evidence>
<evidence type="ECO:0000256" key="2">
    <source>
        <dbReference type="ARBA" id="ARBA00022989"/>
    </source>
</evidence>
<keyword evidence="1 4" id="KW-0812">Transmembrane</keyword>
<dbReference type="GeneID" id="19977916"/>